<dbReference type="HAMAP" id="MF_00195">
    <property type="entry name" value="GTPase_Der"/>
    <property type="match status" value="1"/>
</dbReference>
<dbReference type="InterPro" id="IPR031166">
    <property type="entry name" value="G_ENGA"/>
</dbReference>
<feature type="region of interest" description="Disordered" evidence="10">
    <location>
        <begin position="513"/>
        <end position="595"/>
    </location>
</feature>
<dbReference type="InterPro" id="IPR005225">
    <property type="entry name" value="Small_GTP-bd"/>
</dbReference>
<evidence type="ECO:0000256" key="1">
    <source>
        <dbReference type="ARBA" id="ARBA00008279"/>
    </source>
</evidence>
<dbReference type="CDD" id="cd01894">
    <property type="entry name" value="EngA1"/>
    <property type="match status" value="1"/>
</dbReference>
<evidence type="ECO:0000313" key="13">
    <source>
        <dbReference type="Proteomes" id="UP000244913"/>
    </source>
</evidence>
<gene>
    <name evidence="8" type="primary">der</name>
    <name evidence="12" type="ORF">DDF65_03195</name>
</gene>
<dbReference type="EMBL" id="QDKP01000011">
    <property type="protein sequence ID" value="PVM87945.1"/>
    <property type="molecule type" value="Genomic_DNA"/>
</dbReference>
<dbReference type="InterPro" id="IPR032859">
    <property type="entry name" value="KH_dom-like"/>
</dbReference>
<dbReference type="GO" id="GO:0005525">
    <property type="term" value="F:GTP binding"/>
    <property type="evidence" value="ECO:0007669"/>
    <property type="project" value="UniProtKB-UniRule"/>
</dbReference>
<dbReference type="SUPFAM" id="SSF52540">
    <property type="entry name" value="P-loop containing nucleoside triphosphate hydrolases"/>
    <property type="match status" value="2"/>
</dbReference>
<protein>
    <recommendedName>
        <fullName evidence="2 8">GTPase Der</fullName>
    </recommendedName>
    <alternativeName>
        <fullName evidence="7 8">GTP-binding protein EngA</fullName>
    </alternativeName>
</protein>
<dbReference type="Gene3D" id="3.40.50.300">
    <property type="entry name" value="P-loop containing nucleotide triphosphate hydrolases"/>
    <property type="match status" value="2"/>
</dbReference>
<feature type="binding site" evidence="8">
    <location>
        <begin position="119"/>
        <end position="122"/>
    </location>
    <ligand>
        <name>GTP</name>
        <dbReference type="ChEBI" id="CHEBI:37565"/>
        <label>1</label>
    </ligand>
</feature>
<keyword evidence="5 8" id="KW-0547">Nucleotide-binding</keyword>
<keyword evidence="6 8" id="KW-0342">GTP-binding</keyword>
<keyword evidence="4" id="KW-0677">Repeat</keyword>
<dbReference type="AlphaFoldDB" id="A0A2T9JW55"/>
<feature type="domain" description="EngA-type G" evidence="11">
    <location>
        <begin position="181"/>
        <end position="356"/>
    </location>
</feature>
<evidence type="ECO:0000256" key="2">
    <source>
        <dbReference type="ARBA" id="ARBA00020953"/>
    </source>
</evidence>
<keyword evidence="3 8" id="KW-0690">Ribosome biogenesis</keyword>
<dbReference type="Proteomes" id="UP000244913">
    <property type="component" value="Unassembled WGS sequence"/>
</dbReference>
<comment type="caution">
    <text evidence="8">Lacks conserved residue(s) required for the propagation of feature annotation.</text>
</comment>
<reference evidence="12 13" key="1">
    <citation type="submission" date="2018-04" db="EMBL/GenBank/DDBJ databases">
        <title>The genome sequence of Caulobacter sp. 736.</title>
        <authorList>
            <person name="Gao J."/>
            <person name="Sun J."/>
        </authorList>
    </citation>
    <scope>NUCLEOTIDE SEQUENCE [LARGE SCALE GENOMIC DNA]</scope>
    <source>
        <strain evidence="12 13">736</strain>
    </source>
</reference>
<dbReference type="InterPro" id="IPR016484">
    <property type="entry name" value="GTPase_Der"/>
</dbReference>
<accession>A0A2T9JW55</accession>
<keyword evidence="13" id="KW-1185">Reference proteome</keyword>
<feature type="domain" description="EngA-type G" evidence="11">
    <location>
        <begin position="3"/>
        <end position="167"/>
    </location>
</feature>
<comment type="function">
    <text evidence="8">GTPase that plays an essential role in the late steps of ribosome biogenesis.</text>
</comment>
<dbReference type="InterPro" id="IPR027417">
    <property type="entry name" value="P-loop_NTPase"/>
</dbReference>
<dbReference type="FunFam" id="3.30.300.20:FF:000004">
    <property type="entry name" value="GTPase Der"/>
    <property type="match status" value="1"/>
</dbReference>
<dbReference type="PANTHER" id="PTHR43834:SF6">
    <property type="entry name" value="GTPASE DER"/>
    <property type="match status" value="1"/>
</dbReference>
<evidence type="ECO:0000256" key="9">
    <source>
        <dbReference type="PROSITE-ProRule" id="PRU01049"/>
    </source>
</evidence>
<comment type="similarity">
    <text evidence="1 8 9">Belongs to the TRAFAC class TrmE-Era-EngA-EngB-Septin-like GTPase superfamily. EngA (Der) GTPase family.</text>
</comment>
<dbReference type="NCBIfam" id="TIGR00231">
    <property type="entry name" value="small_GTP"/>
    <property type="match status" value="2"/>
</dbReference>
<evidence type="ECO:0000256" key="8">
    <source>
        <dbReference type="HAMAP-Rule" id="MF_00195"/>
    </source>
</evidence>
<evidence type="ECO:0000256" key="6">
    <source>
        <dbReference type="ARBA" id="ARBA00023134"/>
    </source>
</evidence>
<organism evidence="12 13">
    <name type="scientific">Caulobacter radicis</name>
    <dbReference type="NCBI Taxonomy" id="2172650"/>
    <lineage>
        <taxon>Bacteria</taxon>
        <taxon>Pseudomonadati</taxon>
        <taxon>Pseudomonadota</taxon>
        <taxon>Alphaproteobacteria</taxon>
        <taxon>Caulobacterales</taxon>
        <taxon>Caulobacteraceae</taxon>
        <taxon>Caulobacter</taxon>
    </lineage>
</organism>
<evidence type="ECO:0000259" key="11">
    <source>
        <dbReference type="PROSITE" id="PS51712"/>
    </source>
</evidence>
<evidence type="ECO:0000256" key="3">
    <source>
        <dbReference type="ARBA" id="ARBA00022517"/>
    </source>
</evidence>
<dbReference type="RefSeq" id="WP_116564595.1">
    <property type="nucleotide sequence ID" value="NZ_QDKP01000011.1"/>
</dbReference>
<feature type="compositionally biased region" description="Low complexity" evidence="10">
    <location>
        <begin position="559"/>
        <end position="578"/>
    </location>
</feature>
<feature type="binding site" evidence="8">
    <location>
        <begin position="187"/>
        <end position="194"/>
    </location>
    <ligand>
        <name>GTP</name>
        <dbReference type="ChEBI" id="CHEBI:37565"/>
        <label>2</label>
    </ligand>
</feature>
<proteinExistence type="inferred from homology"/>
<evidence type="ECO:0000256" key="4">
    <source>
        <dbReference type="ARBA" id="ARBA00022737"/>
    </source>
</evidence>
<feature type="binding site" evidence="8">
    <location>
        <begin position="56"/>
        <end position="60"/>
    </location>
    <ligand>
        <name>GTP</name>
        <dbReference type="ChEBI" id="CHEBI:37565"/>
        <label>1</label>
    </ligand>
</feature>
<feature type="compositionally biased region" description="Basic and acidic residues" evidence="10">
    <location>
        <begin position="522"/>
        <end position="533"/>
    </location>
</feature>
<name>A0A2T9JW55_9CAUL</name>
<evidence type="ECO:0000256" key="7">
    <source>
        <dbReference type="ARBA" id="ARBA00032345"/>
    </source>
</evidence>
<dbReference type="PROSITE" id="PS51712">
    <property type="entry name" value="G_ENGA"/>
    <property type="match status" value="2"/>
</dbReference>
<dbReference type="PRINTS" id="PR00326">
    <property type="entry name" value="GTP1OBG"/>
</dbReference>
<dbReference type="PANTHER" id="PTHR43834">
    <property type="entry name" value="GTPASE DER"/>
    <property type="match status" value="1"/>
</dbReference>
<dbReference type="GO" id="GO:0042254">
    <property type="term" value="P:ribosome biogenesis"/>
    <property type="evidence" value="ECO:0007669"/>
    <property type="project" value="UniProtKB-KW"/>
</dbReference>
<comment type="subunit">
    <text evidence="8">Associates with the 50S ribosomal subunit.</text>
</comment>
<dbReference type="InterPro" id="IPR015946">
    <property type="entry name" value="KH_dom-like_a/b"/>
</dbReference>
<feature type="binding site" evidence="8">
    <location>
        <begin position="9"/>
        <end position="16"/>
    </location>
    <ligand>
        <name>GTP</name>
        <dbReference type="ChEBI" id="CHEBI:37565"/>
        <label>1</label>
    </ligand>
</feature>
<dbReference type="NCBIfam" id="TIGR03594">
    <property type="entry name" value="GTPase_EngA"/>
    <property type="match status" value="1"/>
</dbReference>
<dbReference type="Pfam" id="PF01926">
    <property type="entry name" value="MMR_HSR1"/>
    <property type="match status" value="2"/>
</dbReference>
<evidence type="ECO:0000256" key="5">
    <source>
        <dbReference type="ARBA" id="ARBA00022741"/>
    </source>
</evidence>
<comment type="caution">
    <text evidence="12">The sequence shown here is derived from an EMBL/GenBank/DDBJ whole genome shotgun (WGS) entry which is preliminary data.</text>
</comment>
<dbReference type="FunFam" id="3.40.50.300:FF:000057">
    <property type="entry name" value="GTPase Der"/>
    <property type="match status" value="1"/>
</dbReference>
<dbReference type="InterPro" id="IPR006073">
    <property type="entry name" value="GTP-bd"/>
</dbReference>
<dbReference type="Pfam" id="PF14714">
    <property type="entry name" value="KH_dom-like"/>
    <property type="match status" value="1"/>
</dbReference>
<feature type="binding site" evidence="8">
    <location>
        <begin position="234"/>
        <end position="238"/>
    </location>
    <ligand>
        <name>GTP</name>
        <dbReference type="ChEBI" id="CHEBI:37565"/>
        <label>2</label>
    </ligand>
</feature>
<dbReference type="Gene3D" id="3.30.300.20">
    <property type="match status" value="1"/>
</dbReference>
<evidence type="ECO:0000313" key="12">
    <source>
        <dbReference type="EMBL" id="PVM87945.1"/>
    </source>
</evidence>
<sequence length="595" mass="64541">MPLKLAIVGRPNVGKSTLFNRLAGKKLALVDDQPGVTRDRRFAHGRLGDLDLELIDTAGFEDVTDESLESRMRAQTELAIDEADVALFVFDAREGLTPLDRIFAEMLRRRNKPVVVAANKSEGKQAEIGAAEAHRLGLGDPIPISGEHGEGMADLYAALLAVTPEELQEEFEDYDDDTKPIKIAIIGRPNAGKSTLVNRLIGEQRLLTGPEAGITRDSISVDWTWDGRKIRLVDTAGLRKKAKVNEKLEKLSTQDTIRSMTFAEVVLLVMDATHPFETQDLQIADLAEREGRCVVFVLAKWDLIEDPGQILKEFNEHAERMLPQLRGAPVVALSGETGRGVERLMPAVIKTHRDWSTKVKTRDLNDWLQLAMQRHPPPSVGGKRVKPKYMAQTKARPPTFVLFSSRADQMPDHYRRYLVNSLRESFDLPGVPLRITIKSGANPYADAEQGYVVKGKRAFEKKEAEKARLKASRNTVKKSAQRAAILAEASADAGAAAAGKPAPIKAVSAKAASGKAGAVKADAGKSEAVKSDPGKAAVKSVKPQGPKAQKKVSTTPSYKVGTKTAGGKAGGPRRPVAGSRVVRGNKTPGGKPKGR</sequence>
<evidence type="ECO:0000256" key="10">
    <source>
        <dbReference type="SAM" id="MobiDB-lite"/>
    </source>
</evidence>
<dbReference type="CDD" id="cd01895">
    <property type="entry name" value="EngA2"/>
    <property type="match status" value="1"/>
</dbReference>